<evidence type="ECO:0000256" key="3">
    <source>
        <dbReference type="ARBA" id="ARBA00022827"/>
    </source>
</evidence>
<keyword evidence="2" id="KW-0285">Flavoprotein</keyword>
<evidence type="ECO:0000256" key="4">
    <source>
        <dbReference type="ARBA" id="ARBA00023002"/>
    </source>
</evidence>
<feature type="domain" description="FAD-binding" evidence="6">
    <location>
        <begin position="160"/>
        <end position="193"/>
    </location>
</feature>
<dbReference type="Gene3D" id="3.50.50.60">
    <property type="entry name" value="FAD/NAD(P)-binding domain"/>
    <property type="match status" value="1"/>
</dbReference>
<feature type="non-terminal residue" evidence="7">
    <location>
        <position position="352"/>
    </location>
</feature>
<evidence type="ECO:0000259" key="5">
    <source>
        <dbReference type="Pfam" id="PF00732"/>
    </source>
</evidence>
<evidence type="ECO:0000256" key="2">
    <source>
        <dbReference type="ARBA" id="ARBA00022630"/>
    </source>
</evidence>
<dbReference type="InterPro" id="IPR036188">
    <property type="entry name" value="FAD/NAD-bd_sf"/>
</dbReference>
<evidence type="ECO:0000313" key="7">
    <source>
        <dbReference type="EMBL" id="VAW03729.1"/>
    </source>
</evidence>
<dbReference type="InterPro" id="IPR002938">
    <property type="entry name" value="FAD-bd"/>
</dbReference>
<gene>
    <name evidence="7" type="ORF">MNBD_ACTINO02-1525</name>
</gene>
<sequence>MDIRGEALLVDVLSTFLSSYGDAEHERNVMPDGTLLRISQVVAALPHDRDRRDLDRLLGLIDNPLSSRFLHRQGRWSRLSHPQKIRALHAMSASPFNDVRKAFRSLKSIAGMVYSTGPQGGSGASWGPSSYPGPAALAGVQRVDNLPRTYRVDDDEEMTCDVVIVGSGAGGGVAAGVLADAGLDVVILERARPPRPSGYTYHEDAAYRHHYVDGAMSTTSDGAIAMLAGSSLGGGTTINYSTSFAPPASLLADWDAVAGFDGVFTGNEMQKSISSVISRLGVTTAYSHPSRRDTILETGLQANAWSVETIARNVQGCDEAVCGFCTMGCPIGAKQSTAVTYLRDAARHGARI</sequence>
<name>A0A3B0STI0_9ZZZZ</name>
<dbReference type="GO" id="GO:0016614">
    <property type="term" value="F:oxidoreductase activity, acting on CH-OH group of donors"/>
    <property type="evidence" value="ECO:0007669"/>
    <property type="project" value="InterPro"/>
</dbReference>
<dbReference type="Pfam" id="PF00732">
    <property type="entry name" value="GMC_oxred_N"/>
    <property type="match status" value="1"/>
</dbReference>
<evidence type="ECO:0000259" key="6">
    <source>
        <dbReference type="Pfam" id="PF01494"/>
    </source>
</evidence>
<dbReference type="AlphaFoldDB" id="A0A3B0STI0"/>
<dbReference type="PANTHER" id="PTHR46056">
    <property type="entry name" value="LONG-CHAIN-ALCOHOL OXIDASE"/>
    <property type="match status" value="1"/>
</dbReference>
<dbReference type="GO" id="GO:0071949">
    <property type="term" value="F:FAD binding"/>
    <property type="evidence" value="ECO:0007669"/>
    <property type="project" value="InterPro"/>
</dbReference>
<comment type="similarity">
    <text evidence="1">Belongs to the GMC oxidoreductase family.</text>
</comment>
<accession>A0A3B0STI0</accession>
<proteinExistence type="inferred from homology"/>
<evidence type="ECO:0000256" key="1">
    <source>
        <dbReference type="ARBA" id="ARBA00010790"/>
    </source>
</evidence>
<dbReference type="EMBL" id="UOEK01000265">
    <property type="protein sequence ID" value="VAW03729.1"/>
    <property type="molecule type" value="Genomic_DNA"/>
</dbReference>
<dbReference type="Pfam" id="PF01494">
    <property type="entry name" value="FAD_binding_3"/>
    <property type="match status" value="1"/>
</dbReference>
<organism evidence="7">
    <name type="scientific">hydrothermal vent metagenome</name>
    <dbReference type="NCBI Taxonomy" id="652676"/>
    <lineage>
        <taxon>unclassified sequences</taxon>
        <taxon>metagenomes</taxon>
        <taxon>ecological metagenomes</taxon>
    </lineage>
</organism>
<dbReference type="PANTHER" id="PTHR46056:SF12">
    <property type="entry name" value="LONG-CHAIN-ALCOHOL OXIDASE"/>
    <property type="match status" value="1"/>
</dbReference>
<keyword evidence="4" id="KW-0560">Oxidoreductase</keyword>
<dbReference type="SUPFAM" id="SSF51905">
    <property type="entry name" value="FAD/NAD(P)-binding domain"/>
    <property type="match status" value="1"/>
</dbReference>
<dbReference type="InterPro" id="IPR000172">
    <property type="entry name" value="GMC_OxRdtase_N"/>
</dbReference>
<protein>
    <submittedName>
        <fullName evidence="7">Uncharacterized protein</fullName>
    </submittedName>
</protein>
<reference evidence="7" key="1">
    <citation type="submission" date="2018-06" db="EMBL/GenBank/DDBJ databases">
        <authorList>
            <person name="Zhirakovskaya E."/>
        </authorList>
    </citation>
    <scope>NUCLEOTIDE SEQUENCE</scope>
</reference>
<keyword evidence="3" id="KW-0274">FAD</keyword>
<feature type="domain" description="Glucose-methanol-choline oxidoreductase N-terminal" evidence="5">
    <location>
        <begin position="211"/>
        <end position="352"/>
    </location>
</feature>